<reference evidence="1" key="1">
    <citation type="submission" date="2020-08" db="EMBL/GenBank/DDBJ databases">
        <title>Multicomponent nature underlies the extraordinary mechanical properties of spider dragline silk.</title>
        <authorList>
            <person name="Kono N."/>
            <person name="Nakamura H."/>
            <person name="Mori M."/>
            <person name="Yoshida Y."/>
            <person name="Ohtoshi R."/>
            <person name="Malay A.D."/>
            <person name="Moran D.A.P."/>
            <person name="Tomita M."/>
            <person name="Numata K."/>
            <person name="Arakawa K."/>
        </authorList>
    </citation>
    <scope>NUCLEOTIDE SEQUENCE</scope>
</reference>
<organism evidence="1 2">
    <name type="scientific">Nephila pilipes</name>
    <name type="common">Giant wood spider</name>
    <name type="synonym">Nephila maculata</name>
    <dbReference type="NCBI Taxonomy" id="299642"/>
    <lineage>
        <taxon>Eukaryota</taxon>
        <taxon>Metazoa</taxon>
        <taxon>Ecdysozoa</taxon>
        <taxon>Arthropoda</taxon>
        <taxon>Chelicerata</taxon>
        <taxon>Arachnida</taxon>
        <taxon>Araneae</taxon>
        <taxon>Araneomorphae</taxon>
        <taxon>Entelegynae</taxon>
        <taxon>Araneoidea</taxon>
        <taxon>Nephilidae</taxon>
        <taxon>Nephila</taxon>
    </lineage>
</organism>
<dbReference type="Proteomes" id="UP000887013">
    <property type="component" value="Unassembled WGS sequence"/>
</dbReference>
<sequence>MEDVIFLIVETILYFVYWVVLGSDLPSLLEIIIYSITVEILKLCVLSESPIGDNSSGFSFEENEENSTLDNAFVVNSSSVLKICQIPVFKVCLTPKRSISTLNLLKQTKGDMVLIVHSEVIYRFWN</sequence>
<protein>
    <submittedName>
        <fullName evidence="1">Uncharacterized protein</fullName>
    </submittedName>
</protein>
<evidence type="ECO:0000313" key="1">
    <source>
        <dbReference type="EMBL" id="GFU41351.1"/>
    </source>
</evidence>
<name>A0A8X6QX16_NEPPI</name>
<dbReference type="EMBL" id="BMAW01131923">
    <property type="protein sequence ID" value="GFU41351.1"/>
    <property type="molecule type" value="Genomic_DNA"/>
</dbReference>
<evidence type="ECO:0000313" key="2">
    <source>
        <dbReference type="Proteomes" id="UP000887013"/>
    </source>
</evidence>
<accession>A0A8X6QX16</accession>
<dbReference type="AlphaFoldDB" id="A0A8X6QX16"/>
<proteinExistence type="predicted"/>
<gene>
    <name evidence="1" type="ORF">NPIL_433631</name>
</gene>
<keyword evidence="2" id="KW-1185">Reference proteome</keyword>
<comment type="caution">
    <text evidence="1">The sequence shown here is derived from an EMBL/GenBank/DDBJ whole genome shotgun (WGS) entry which is preliminary data.</text>
</comment>